<dbReference type="OrthoDB" id="1923662at2759"/>
<accession>A0A5C7GQP5</accession>
<keyword evidence="2" id="KW-1185">Reference proteome</keyword>
<comment type="caution">
    <text evidence="1">The sequence shown here is derived from an EMBL/GenBank/DDBJ whole genome shotgun (WGS) entry which is preliminary data.</text>
</comment>
<dbReference type="AlphaFoldDB" id="A0A5C7GQP5"/>
<protein>
    <submittedName>
        <fullName evidence="1">Uncharacterized protein</fullName>
    </submittedName>
</protein>
<sequence>MTSSLPPHSTGIEIKFEAKSSSFETSPGLFHIGYTDIPVIQELYHCRLDQKKEQEEQEQERGIPLFAAIRTGNTKFVKFILTKYRRALELVNHRKQNILHVPAMYRRKEIFDFVKGKDIPMIRLARQIDVNGYTVLHSTVLQTQSITKEELAQVLPINCKRVWRK</sequence>
<dbReference type="InterPro" id="IPR036770">
    <property type="entry name" value="Ankyrin_rpt-contain_sf"/>
</dbReference>
<gene>
    <name evidence="1" type="ORF">EZV62_026159</name>
</gene>
<proteinExistence type="predicted"/>
<dbReference type="EMBL" id="VAHF01000013">
    <property type="protein sequence ID" value="TXG46865.1"/>
    <property type="molecule type" value="Genomic_DNA"/>
</dbReference>
<name>A0A5C7GQP5_9ROSI</name>
<organism evidence="1 2">
    <name type="scientific">Acer yangbiense</name>
    <dbReference type="NCBI Taxonomy" id="1000413"/>
    <lineage>
        <taxon>Eukaryota</taxon>
        <taxon>Viridiplantae</taxon>
        <taxon>Streptophyta</taxon>
        <taxon>Embryophyta</taxon>
        <taxon>Tracheophyta</taxon>
        <taxon>Spermatophyta</taxon>
        <taxon>Magnoliopsida</taxon>
        <taxon>eudicotyledons</taxon>
        <taxon>Gunneridae</taxon>
        <taxon>Pentapetalae</taxon>
        <taxon>rosids</taxon>
        <taxon>malvids</taxon>
        <taxon>Sapindales</taxon>
        <taxon>Sapindaceae</taxon>
        <taxon>Hippocastanoideae</taxon>
        <taxon>Acereae</taxon>
        <taxon>Acer</taxon>
    </lineage>
</organism>
<reference evidence="2" key="1">
    <citation type="journal article" date="2019" name="Gigascience">
        <title>De novo genome assembly of the endangered Acer yangbiense, a plant species with extremely small populations endemic to Yunnan Province, China.</title>
        <authorList>
            <person name="Yang J."/>
            <person name="Wariss H.M."/>
            <person name="Tao L."/>
            <person name="Zhang R."/>
            <person name="Yun Q."/>
            <person name="Hollingsworth P."/>
            <person name="Dao Z."/>
            <person name="Luo G."/>
            <person name="Guo H."/>
            <person name="Ma Y."/>
            <person name="Sun W."/>
        </authorList>
    </citation>
    <scope>NUCLEOTIDE SEQUENCE [LARGE SCALE GENOMIC DNA]</scope>
    <source>
        <strain evidence="2">cv. Malutang</strain>
    </source>
</reference>
<evidence type="ECO:0000313" key="2">
    <source>
        <dbReference type="Proteomes" id="UP000323000"/>
    </source>
</evidence>
<evidence type="ECO:0000313" key="1">
    <source>
        <dbReference type="EMBL" id="TXG46865.1"/>
    </source>
</evidence>
<dbReference type="Gene3D" id="1.25.40.20">
    <property type="entry name" value="Ankyrin repeat-containing domain"/>
    <property type="match status" value="1"/>
</dbReference>
<dbReference type="Proteomes" id="UP000323000">
    <property type="component" value="Chromosome 13"/>
</dbReference>
<dbReference type="SUPFAM" id="SSF48403">
    <property type="entry name" value="Ankyrin repeat"/>
    <property type="match status" value="1"/>
</dbReference>